<dbReference type="Proteomes" id="UP000182241">
    <property type="component" value="Unassembled WGS sequence"/>
</dbReference>
<accession>A0A1H4WKP3</accession>
<evidence type="ECO:0008006" key="7">
    <source>
        <dbReference type="Google" id="ProtNLM"/>
    </source>
</evidence>
<reference evidence="6" key="1">
    <citation type="submission" date="2016-10" db="EMBL/GenBank/DDBJ databases">
        <authorList>
            <person name="Varghese N."/>
            <person name="Submissions S."/>
        </authorList>
    </citation>
    <scope>NUCLEOTIDE SEQUENCE [LARGE SCALE GENOMIC DNA]</scope>
    <source>
        <strain evidence="6">DSM 44234</strain>
    </source>
</reference>
<feature type="signal peptide" evidence="2">
    <location>
        <begin position="1"/>
        <end position="27"/>
    </location>
</feature>
<gene>
    <name evidence="5" type="ORF">SAMN04489793_3594</name>
</gene>
<evidence type="ECO:0000259" key="4">
    <source>
        <dbReference type="Pfam" id="PF24092"/>
    </source>
</evidence>
<keyword evidence="6" id="KW-1185">Reference proteome</keyword>
<dbReference type="InterPro" id="IPR055797">
    <property type="entry name" value="DUF7373"/>
</dbReference>
<dbReference type="PROSITE" id="PS51257">
    <property type="entry name" value="PROKAR_LIPOPROTEIN"/>
    <property type="match status" value="1"/>
</dbReference>
<evidence type="ECO:0000256" key="2">
    <source>
        <dbReference type="SAM" id="SignalP"/>
    </source>
</evidence>
<dbReference type="RefSeq" id="WP_139286248.1">
    <property type="nucleotide sequence ID" value="NZ_FNSA01000003.1"/>
</dbReference>
<feature type="domain" description="DUF7373" evidence="3">
    <location>
        <begin position="70"/>
        <end position="244"/>
    </location>
</feature>
<dbReference type="AlphaFoldDB" id="A0A1H4WKP3"/>
<feature type="domain" description="DUF7373" evidence="4">
    <location>
        <begin position="305"/>
        <end position="417"/>
    </location>
</feature>
<dbReference type="InterPro" id="IPR056463">
    <property type="entry name" value="DUF7373_C"/>
</dbReference>
<evidence type="ECO:0000259" key="3">
    <source>
        <dbReference type="Pfam" id="PF24088"/>
    </source>
</evidence>
<evidence type="ECO:0000313" key="5">
    <source>
        <dbReference type="EMBL" id="SEC93866.1"/>
    </source>
</evidence>
<sequence length="420" mass="43134">MERGGRGLLSVLVALTLGAAACSSEVAGTPVTDESSKLSGLDTGNYATQPRTDVTTAAKPRDAWYQVGLTIGDRVVNPREVAGDLSLGVKPGGSMSVIVPNDFFAGATTVFRPQQQAALNSVPLQAGFVAALGGRSTAGTSGSGLDRVVRTAIVRYADEATARKALDALVAASGFGTSPQRPPVADARYVVAGNFSTGQSQVTSVAPVGNLLAIGSATVKGEDAAFALADKALALQVAKARTLEQPPNPSTTDGIPSVRMDVAGVMRRTIKAQGPALYPLHDTTPGFGLYTGYRTPYVQGLLDGNAEAIENRFGIDWIGATPVGAVSRFPDSARAEQWFQFQSGQGGAIEDVPGVPATSAACWKAQRYTDQGSGGQAELADYTRCAVKVGKYGSSVTAATAAQAKQAAAASYSIMVRAGD</sequence>
<organism evidence="5 6">
    <name type="scientific">Tsukamurella tyrosinosolvens</name>
    <dbReference type="NCBI Taxonomy" id="57704"/>
    <lineage>
        <taxon>Bacteria</taxon>
        <taxon>Bacillati</taxon>
        <taxon>Actinomycetota</taxon>
        <taxon>Actinomycetes</taxon>
        <taxon>Mycobacteriales</taxon>
        <taxon>Tsukamurellaceae</taxon>
        <taxon>Tsukamurella</taxon>
    </lineage>
</organism>
<proteinExistence type="predicted"/>
<feature type="chain" id="PRO_5038684927" description="PknH-like extracellular domain-containing protein" evidence="2">
    <location>
        <begin position="28"/>
        <end position="420"/>
    </location>
</feature>
<protein>
    <recommendedName>
        <fullName evidence="7">PknH-like extracellular domain-containing protein</fullName>
    </recommendedName>
</protein>
<evidence type="ECO:0000313" key="6">
    <source>
        <dbReference type="Proteomes" id="UP000182241"/>
    </source>
</evidence>
<name>A0A1H4WKP3_TSUTY</name>
<dbReference type="Pfam" id="PF24092">
    <property type="entry name" value="DUF7373_C"/>
    <property type="match status" value="1"/>
</dbReference>
<keyword evidence="2" id="KW-0732">Signal</keyword>
<evidence type="ECO:0000256" key="1">
    <source>
        <dbReference type="SAM" id="MobiDB-lite"/>
    </source>
</evidence>
<feature type="region of interest" description="Disordered" evidence="1">
    <location>
        <begin position="26"/>
        <end position="46"/>
    </location>
</feature>
<dbReference type="Pfam" id="PF24088">
    <property type="entry name" value="DUF7373"/>
    <property type="match status" value="1"/>
</dbReference>
<dbReference type="EMBL" id="FNSA01000003">
    <property type="protein sequence ID" value="SEC93866.1"/>
    <property type="molecule type" value="Genomic_DNA"/>
</dbReference>